<dbReference type="InterPro" id="IPR035897">
    <property type="entry name" value="Toll_tir_struct_dom_sf"/>
</dbReference>
<keyword evidence="2" id="KW-0675">Receptor</keyword>
<keyword evidence="3" id="KW-1185">Reference proteome</keyword>
<name>A0ABS8XVK2_9BURK</name>
<accession>A0ABS8XVK2</accession>
<dbReference type="Pfam" id="PF13676">
    <property type="entry name" value="TIR_2"/>
    <property type="match status" value="1"/>
</dbReference>
<feature type="domain" description="TIR" evidence="1">
    <location>
        <begin position="4"/>
        <end position="108"/>
    </location>
</feature>
<evidence type="ECO:0000313" key="3">
    <source>
        <dbReference type="Proteomes" id="UP001200741"/>
    </source>
</evidence>
<dbReference type="SUPFAM" id="SSF52200">
    <property type="entry name" value="Toll/Interleukin receptor TIR domain"/>
    <property type="match status" value="1"/>
</dbReference>
<comment type="caution">
    <text evidence="2">The sequence shown here is derived from an EMBL/GenBank/DDBJ whole genome shotgun (WGS) entry which is preliminary data.</text>
</comment>
<evidence type="ECO:0000313" key="2">
    <source>
        <dbReference type="EMBL" id="MCE4554661.1"/>
    </source>
</evidence>
<reference evidence="2 3" key="1">
    <citation type="submission" date="2021-12" db="EMBL/GenBank/DDBJ databases">
        <title>Genome seq of P8.</title>
        <authorList>
            <person name="Seo T."/>
        </authorList>
    </citation>
    <scope>NUCLEOTIDE SEQUENCE [LARGE SCALE GENOMIC DNA]</scope>
    <source>
        <strain evidence="2 3">P8</strain>
    </source>
</reference>
<gene>
    <name evidence="2" type="ORF">LXT13_09440</name>
</gene>
<dbReference type="RefSeq" id="WP_233371673.1">
    <property type="nucleotide sequence ID" value="NZ_JAJTWU010000003.1"/>
</dbReference>
<sequence>MRRVFISHRNGRADEIAFIRRLRDGLADDGFETLVDFERLASGAALRQDVYTWLGICHAAVVLLSPEALGEDSAWVPTESSILAWRRTLDPKFLLIPVLMPGVELDDLRVHLRFRDLGLHDLLCIPFENEASTLGKIRAALQPLQPIARTPMEELAEQIEVKLQGVRDDFLDEVTRLCGAAQHELPAGMLRNRVAALALLQAPLAETLAALEYLAPRLGGAHDIDHILDLVAPSWVDLCAARWLAQCALAPAPRPAVVVNAQTQFGAEMFVRRACCRPPRTMWHLVKVTAVFGEKAFEDLAMEIQVALETAFASALQYADSPAQQLLLVLAKLHKLGRATVVMLRLNVGFEELIPPLQERFPYLTFLFLSGDELPSQEFPTSLLRLVEPSLAPGQELDALTTYQTARALLRPTSPP</sequence>
<dbReference type="InterPro" id="IPR000157">
    <property type="entry name" value="TIR_dom"/>
</dbReference>
<organism evidence="2 3">
    <name type="scientific">Pelomonas cellulosilytica</name>
    <dbReference type="NCBI Taxonomy" id="2906762"/>
    <lineage>
        <taxon>Bacteria</taxon>
        <taxon>Pseudomonadati</taxon>
        <taxon>Pseudomonadota</taxon>
        <taxon>Betaproteobacteria</taxon>
        <taxon>Burkholderiales</taxon>
        <taxon>Sphaerotilaceae</taxon>
        <taxon>Roseateles</taxon>
    </lineage>
</organism>
<proteinExistence type="predicted"/>
<dbReference type="Gene3D" id="3.40.50.10140">
    <property type="entry name" value="Toll/interleukin-1 receptor homology (TIR) domain"/>
    <property type="match status" value="1"/>
</dbReference>
<evidence type="ECO:0000259" key="1">
    <source>
        <dbReference type="Pfam" id="PF13676"/>
    </source>
</evidence>
<dbReference type="EMBL" id="JAJTWU010000003">
    <property type="protein sequence ID" value="MCE4554661.1"/>
    <property type="molecule type" value="Genomic_DNA"/>
</dbReference>
<dbReference type="Proteomes" id="UP001200741">
    <property type="component" value="Unassembled WGS sequence"/>
</dbReference>
<protein>
    <submittedName>
        <fullName evidence="2">Toll/interleukin-1 receptor domain-containing protein</fullName>
    </submittedName>
</protein>